<dbReference type="AlphaFoldDB" id="A0A1R3HJG4"/>
<keyword evidence="3" id="KW-1185">Reference proteome</keyword>
<dbReference type="Proteomes" id="UP000188268">
    <property type="component" value="Unassembled WGS sequence"/>
</dbReference>
<sequence>MPKLKEAPTQGPKLEGKGDIPKLKGTPTPAPNIQFKGHKIRPFGPLATA</sequence>
<organism evidence="2 3">
    <name type="scientific">Corchorus capsularis</name>
    <name type="common">Jute</name>
    <dbReference type="NCBI Taxonomy" id="210143"/>
    <lineage>
        <taxon>Eukaryota</taxon>
        <taxon>Viridiplantae</taxon>
        <taxon>Streptophyta</taxon>
        <taxon>Embryophyta</taxon>
        <taxon>Tracheophyta</taxon>
        <taxon>Spermatophyta</taxon>
        <taxon>Magnoliopsida</taxon>
        <taxon>eudicotyledons</taxon>
        <taxon>Gunneridae</taxon>
        <taxon>Pentapetalae</taxon>
        <taxon>rosids</taxon>
        <taxon>malvids</taxon>
        <taxon>Malvales</taxon>
        <taxon>Malvaceae</taxon>
        <taxon>Grewioideae</taxon>
        <taxon>Apeibeae</taxon>
        <taxon>Corchorus</taxon>
    </lineage>
</organism>
<dbReference type="Gramene" id="OMO70448">
    <property type="protein sequence ID" value="OMO70448"/>
    <property type="gene ID" value="CCACVL1_18916"/>
</dbReference>
<comment type="caution">
    <text evidence="2">The sequence shown here is derived from an EMBL/GenBank/DDBJ whole genome shotgun (WGS) entry which is preliminary data.</text>
</comment>
<evidence type="ECO:0000313" key="2">
    <source>
        <dbReference type="EMBL" id="OMO70448.1"/>
    </source>
</evidence>
<evidence type="ECO:0000256" key="1">
    <source>
        <dbReference type="SAM" id="MobiDB-lite"/>
    </source>
</evidence>
<protein>
    <submittedName>
        <fullName evidence="2">Uncharacterized protein</fullName>
    </submittedName>
</protein>
<name>A0A1R3HJG4_COCAP</name>
<dbReference type="EMBL" id="AWWV01011805">
    <property type="protein sequence ID" value="OMO70448.1"/>
    <property type="molecule type" value="Genomic_DNA"/>
</dbReference>
<feature type="region of interest" description="Disordered" evidence="1">
    <location>
        <begin position="1"/>
        <end position="49"/>
    </location>
</feature>
<accession>A0A1R3HJG4</accession>
<evidence type="ECO:0000313" key="3">
    <source>
        <dbReference type="Proteomes" id="UP000188268"/>
    </source>
</evidence>
<gene>
    <name evidence="2" type="ORF">CCACVL1_18916</name>
</gene>
<reference evidence="2 3" key="1">
    <citation type="submission" date="2013-09" db="EMBL/GenBank/DDBJ databases">
        <title>Corchorus capsularis genome sequencing.</title>
        <authorList>
            <person name="Alam M."/>
            <person name="Haque M.S."/>
            <person name="Islam M.S."/>
            <person name="Emdad E.M."/>
            <person name="Islam M.M."/>
            <person name="Ahmed B."/>
            <person name="Halim A."/>
            <person name="Hossen Q.M.M."/>
            <person name="Hossain M.Z."/>
            <person name="Ahmed R."/>
            <person name="Khan M.M."/>
            <person name="Islam R."/>
            <person name="Rashid M.M."/>
            <person name="Khan S.A."/>
            <person name="Rahman M.S."/>
            <person name="Alam M."/>
        </authorList>
    </citation>
    <scope>NUCLEOTIDE SEQUENCE [LARGE SCALE GENOMIC DNA]</scope>
    <source>
        <strain evidence="3">cv. CVL-1</strain>
        <tissue evidence="2">Whole seedling</tissue>
    </source>
</reference>
<proteinExistence type="predicted"/>